<gene>
    <name evidence="2" type="ORF">Aco04nite_80780</name>
</gene>
<proteinExistence type="predicted"/>
<dbReference type="InterPro" id="IPR042099">
    <property type="entry name" value="ANL_N_sf"/>
</dbReference>
<feature type="region of interest" description="Disordered" evidence="1">
    <location>
        <begin position="420"/>
        <end position="439"/>
    </location>
</feature>
<evidence type="ECO:0000313" key="2">
    <source>
        <dbReference type="EMBL" id="GIM82278.1"/>
    </source>
</evidence>
<keyword evidence="3" id="KW-1185">Reference proteome</keyword>
<dbReference type="RefSeq" id="WP_213002452.1">
    <property type="nucleotide sequence ID" value="NZ_BAAATW010000018.1"/>
</dbReference>
<dbReference type="InterPro" id="IPR053158">
    <property type="entry name" value="CapK_Type1_Caps_Biosynth"/>
</dbReference>
<dbReference type="SUPFAM" id="SSF56801">
    <property type="entry name" value="Acetyl-CoA synthetase-like"/>
    <property type="match status" value="1"/>
</dbReference>
<evidence type="ECO:0000256" key="1">
    <source>
        <dbReference type="SAM" id="MobiDB-lite"/>
    </source>
</evidence>
<dbReference type="EMBL" id="BOQP01000050">
    <property type="protein sequence ID" value="GIM82278.1"/>
    <property type="molecule type" value="Genomic_DNA"/>
</dbReference>
<reference evidence="2" key="1">
    <citation type="submission" date="2021-03" db="EMBL/GenBank/DDBJ databases">
        <title>Whole genome shotgun sequence of Actinoplanes consettensis NBRC 14913.</title>
        <authorList>
            <person name="Komaki H."/>
            <person name="Tamura T."/>
        </authorList>
    </citation>
    <scope>NUCLEOTIDE SEQUENCE</scope>
    <source>
        <strain evidence="2">NBRC 14913</strain>
    </source>
</reference>
<accession>A0A919VZN7</accession>
<dbReference type="Gene3D" id="3.40.50.12780">
    <property type="entry name" value="N-terminal domain of ligase-like"/>
    <property type="match status" value="1"/>
</dbReference>
<sequence>MWWNDPSARAAFDTADRQRAQLEADGFAPATVARIQRQKLAELWDRAAAVPYYRDLPGFAARDLATLPVTGKDVVKARPMDFCPPGLTGTLKYYESSGSTGNPTPTPRLARDVIANVIGVSPLWRRLLGTEPAGIVSMLPSDVVPVGDFAAAACEYLGHQLLRAYPFSTGMCDFDRLAALFTGFRPRAVFAAPGVLSQWTRLLKTRGTLSDVRASVGTILLLGEVCLAGQRAKLARDWDADVFDVSYGSTETGTIAAACEHGSMHLLEHGHIVEIRDSDGTVGPAAPGAGGELVTTTLNNVARPLLRYGTGDHVDVAAEPCRCGLPLPSIAVRGRATDQVSLHGQVLTEQRVGTVVYDDHRLTGYLIQLRADGGRGRLVLERDVDVTDPDEDLITAAAKRFTEAGIDWDDIVVVHQLPATSKSGGSQKNWKRTNLVTVS</sequence>
<name>A0A919VZN7_9ACTN</name>
<dbReference type="AlphaFoldDB" id="A0A919VZN7"/>
<dbReference type="GO" id="GO:0016874">
    <property type="term" value="F:ligase activity"/>
    <property type="evidence" value="ECO:0007669"/>
    <property type="project" value="UniProtKB-KW"/>
</dbReference>
<protein>
    <submittedName>
        <fullName evidence="2">Phenylacetate-coenzyme A ligase</fullName>
    </submittedName>
</protein>
<organism evidence="2 3">
    <name type="scientific">Winogradskya consettensis</name>
    <dbReference type="NCBI Taxonomy" id="113560"/>
    <lineage>
        <taxon>Bacteria</taxon>
        <taxon>Bacillati</taxon>
        <taxon>Actinomycetota</taxon>
        <taxon>Actinomycetes</taxon>
        <taxon>Micromonosporales</taxon>
        <taxon>Micromonosporaceae</taxon>
        <taxon>Winogradskya</taxon>
    </lineage>
</organism>
<keyword evidence="2" id="KW-0436">Ligase</keyword>
<dbReference type="PANTHER" id="PTHR36932:SF1">
    <property type="entry name" value="CAPSULAR POLYSACCHARIDE BIOSYNTHESIS PROTEIN"/>
    <property type="match status" value="1"/>
</dbReference>
<comment type="caution">
    <text evidence="2">The sequence shown here is derived from an EMBL/GenBank/DDBJ whole genome shotgun (WGS) entry which is preliminary data.</text>
</comment>
<evidence type="ECO:0000313" key="3">
    <source>
        <dbReference type="Proteomes" id="UP000680865"/>
    </source>
</evidence>
<dbReference type="Proteomes" id="UP000680865">
    <property type="component" value="Unassembled WGS sequence"/>
</dbReference>
<dbReference type="PANTHER" id="PTHR36932">
    <property type="entry name" value="CAPSULAR POLYSACCHARIDE BIOSYNTHESIS PROTEIN"/>
    <property type="match status" value="1"/>
</dbReference>